<dbReference type="SUPFAM" id="SSF55116">
    <property type="entry name" value="Formiminotransferase domain of formiminotransferase-cyclodeaminase"/>
    <property type="match status" value="2"/>
</dbReference>
<dbReference type="RefSeq" id="WP_078810036.1">
    <property type="nucleotide sequence ID" value="NZ_FUWM01000011.1"/>
</dbReference>
<dbReference type="InterPro" id="IPR022384">
    <property type="entry name" value="FormiminoTrfase_cat_dom_sf"/>
</dbReference>
<evidence type="ECO:0000256" key="3">
    <source>
        <dbReference type="ARBA" id="ARBA00012252"/>
    </source>
</evidence>
<dbReference type="AlphaFoldDB" id="A0A1T4MQF4"/>
<dbReference type="STRING" id="142842.SAMN02745118_01561"/>
<dbReference type="GO" id="GO:0019557">
    <property type="term" value="P:L-histidine catabolic process to glutamate and formate"/>
    <property type="evidence" value="ECO:0007669"/>
    <property type="project" value="UniProtKB-UniPathway"/>
</dbReference>
<keyword evidence="7" id="KW-0290">Folate-binding</keyword>
<keyword evidence="5 10" id="KW-0808">Transferase</keyword>
<dbReference type="InterPro" id="IPR012886">
    <property type="entry name" value="Formiminotransferase_N"/>
</dbReference>
<evidence type="ECO:0000256" key="5">
    <source>
        <dbReference type="ARBA" id="ARBA00022679"/>
    </source>
</evidence>
<dbReference type="GO" id="GO:0005542">
    <property type="term" value="F:folic acid binding"/>
    <property type="evidence" value="ECO:0007669"/>
    <property type="project" value="UniProtKB-KW"/>
</dbReference>
<dbReference type="GO" id="GO:0030409">
    <property type="term" value="F:glutamate formimidoyltransferase activity"/>
    <property type="evidence" value="ECO:0007669"/>
    <property type="project" value="UniProtKB-EC"/>
</dbReference>
<dbReference type="NCBIfam" id="TIGR02024">
    <property type="entry name" value="FtcD"/>
    <property type="match status" value="1"/>
</dbReference>
<evidence type="ECO:0000256" key="4">
    <source>
        <dbReference type="ARBA" id="ARBA00022490"/>
    </source>
</evidence>
<dbReference type="GO" id="GO:0005737">
    <property type="term" value="C:cytoplasm"/>
    <property type="evidence" value="ECO:0007669"/>
    <property type="project" value="UniProtKB-SubCell"/>
</dbReference>
<dbReference type="OrthoDB" id="9773217at2"/>
<evidence type="ECO:0000259" key="8">
    <source>
        <dbReference type="SMART" id="SM01221"/>
    </source>
</evidence>
<accession>A0A1T4MQF4</accession>
<dbReference type="SMART" id="SM01222">
    <property type="entry name" value="FTCD_N"/>
    <property type="match status" value="1"/>
</dbReference>
<keyword evidence="4" id="KW-0963">Cytoplasm</keyword>
<dbReference type="Pfam" id="PF07837">
    <property type="entry name" value="FTCD_N"/>
    <property type="match status" value="1"/>
</dbReference>
<dbReference type="EMBL" id="FUWM01000011">
    <property type="protein sequence ID" value="SJZ69015.1"/>
    <property type="molecule type" value="Genomic_DNA"/>
</dbReference>
<organism evidence="10 11">
    <name type="scientific">Selenihalanaerobacter shriftii</name>
    <dbReference type="NCBI Taxonomy" id="142842"/>
    <lineage>
        <taxon>Bacteria</taxon>
        <taxon>Bacillati</taxon>
        <taxon>Bacillota</taxon>
        <taxon>Clostridia</taxon>
        <taxon>Halanaerobiales</taxon>
        <taxon>Halobacteroidaceae</taxon>
        <taxon>Selenihalanaerobacter</taxon>
    </lineage>
</organism>
<proteinExistence type="predicted"/>
<dbReference type="UniPathway" id="UPA00379">
    <property type="reaction ID" value="UER00555"/>
</dbReference>
<evidence type="ECO:0000256" key="1">
    <source>
        <dbReference type="ARBA" id="ARBA00004496"/>
    </source>
</evidence>
<feature type="domain" description="Formiminotransferase C-terminal subdomain" evidence="8">
    <location>
        <begin position="181"/>
        <end position="295"/>
    </location>
</feature>
<dbReference type="PANTHER" id="PTHR12234:SF8">
    <property type="entry name" value="FORMIMINOTRANSFERASE-CYCLODEAMINASE"/>
    <property type="match status" value="1"/>
</dbReference>
<evidence type="ECO:0000313" key="11">
    <source>
        <dbReference type="Proteomes" id="UP000190625"/>
    </source>
</evidence>
<dbReference type="InterPro" id="IPR051623">
    <property type="entry name" value="FTCD"/>
</dbReference>
<protein>
    <recommendedName>
        <fullName evidence="3">glutamate formimidoyltransferase</fullName>
        <ecNumber evidence="3">2.1.2.5</ecNumber>
    </recommendedName>
</protein>
<reference evidence="11" key="1">
    <citation type="submission" date="2017-02" db="EMBL/GenBank/DDBJ databases">
        <authorList>
            <person name="Varghese N."/>
            <person name="Submissions S."/>
        </authorList>
    </citation>
    <scope>NUCLEOTIDE SEQUENCE [LARGE SCALE GENOMIC DNA]</scope>
    <source>
        <strain evidence="11">ATCC BAA-73</strain>
    </source>
</reference>
<evidence type="ECO:0000313" key="10">
    <source>
        <dbReference type="EMBL" id="SJZ69015.1"/>
    </source>
</evidence>
<evidence type="ECO:0000259" key="9">
    <source>
        <dbReference type="SMART" id="SM01222"/>
    </source>
</evidence>
<dbReference type="InterPro" id="IPR037070">
    <property type="entry name" value="Formiminotransferase_C_sf"/>
</dbReference>
<sequence>MSKILECIPNFSEGRDEEKIEKIVEPFKSTDGVKLLDYSADKDHNRLVVTMIGSPEGLKQSMLEAMEIAIDVIDMNEHTGEHPRMGAVDVVPFTPVRNVTMEEAVEIANEVAKEAAEKFDLPIYLYEDAATCPERENLADIRRGEYEAMKEKVQKPEWKPDYGSDKVHPTAGATVIGARMPLVAYNVNLDTDDLELANDIARKVRHSGGGLRYCKAIGIDLSERGIVQVSMNMTNYTKTSLYQAFEMIKFEAKRYGVNIIGSELIGLLPAQALFDVAEYYLGVEDFSSEQIMENRLLEDL</sequence>
<keyword evidence="11" id="KW-1185">Reference proteome</keyword>
<dbReference type="InterPro" id="IPR013802">
    <property type="entry name" value="Formiminotransferase_C"/>
</dbReference>
<dbReference type="EC" id="2.1.2.5" evidence="3"/>
<dbReference type="PANTHER" id="PTHR12234">
    <property type="entry name" value="FORMIMINOTRANSFERASE-CYCLODEAMINASE"/>
    <property type="match status" value="1"/>
</dbReference>
<comment type="pathway">
    <text evidence="2">Amino-acid degradation; L-histidine degradation into L-glutamate; L-glutamate from N-formimidoyl-L-glutamate (transferase route): step 1/1.</text>
</comment>
<gene>
    <name evidence="10" type="ORF">SAMN02745118_01561</name>
</gene>
<dbReference type="InterPro" id="IPR004227">
    <property type="entry name" value="Formiminotransferase_cat"/>
</dbReference>
<dbReference type="SMART" id="SM01221">
    <property type="entry name" value="FTCD"/>
    <property type="match status" value="1"/>
</dbReference>
<dbReference type="GO" id="GO:0019556">
    <property type="term" value="P:L-histidine catabolic process to glutamate and formamide"/>
    <property type="evidence" value="ECO:0007669"/>
    <property type="project" value="UniProtKB-UniPathway"/>
</dbReference>
<name>A0A1T4MQF4_9FIRM</name>
<dbReference type="Gene3D" id="3.30.990.10">
    <property type="entry name" value="Formiminotransferase, N-terminal subdomain"/>
    <property type="match status" value="1"/>
</dbReference>
<evidence type="ECO:0000256" key="6">
    <source>
        <dbReference type="ARBA" id="ARBA00022808"/>
    </source>
</evidence>
<dbReference type="Proteomes" id="UP000190625">
    <property type="component" value="Unassembled WGS sequence"/>
</dbReference>
<comment type="subcellular location">
    <subcellularLocation>
        <location evidence="1">Cytoplasm</location>
    </subcellularLocation>
</comment>
<evidence type="ECO:0000256" key="2">
    <source>
        <dbReference type="ARBA" id="ARBA00005082"/>
    </source>
</evidence>
<dbReference type="Gene3D" id="3.30.70.670">
    <property type="entry name" value="Formiminotransferase, C-terminal subdomain"/>
    <property type="match status" value="1"/>
</dbReference>
<keyword evidence="6" id="KW-0369">Histidine metabolism</keyword>
<evidence type="ECO:0000256" key="7">
    <source>
        <dbReference type="ARBA" id="ARBA00022954"/>
    </source>
</evidence>
<dbReference type="Pfam" id="PF02971">
    <property type="entry name" value="FTCD"/>
    <property type="match status" value="1"/>
</dbReference>
<feature type="domain" description="Formiminotransferase N-terminal subdomain" evidence="9">
    <location>
        <begin position="3"/>
        <end position="180"/>
    </location>
</feature>
<dbReference type="InterPro" id="IPR037064">
    <property type="entry name" value="Formiminotransferase_N_sf"/>
</dbReference>